<protein>
    <submittedName>
        <fullName evidence="1">Septum formation initiator</fullName>
    </submittedName>
</protein>
<proteinExistence type="predicted"/>
<reference evidence="1 2" key="1">
    <citation type="submission" date="2017-08" db="EMBL/GenBank/DDBJ databases">
        <title>Infants hospitalized years apart are colonized by the same room-sourced microbial strains.</title>
        <authorList>
            <person name="Brooks B."/>
            <person name="Olm M.R."/>
            <person name="Firek B.A."/>
            <person name="Baker R."/>
            <person name="Thomas B.C."/>
            <person name="Morowitz M.J."/>
            <person name="Banfield J.F."/>
        </authorList>
    </citation>
    <scope>NUCLEOTIDE SEQUENCE [LARGE SCALE GENOMIC DNA]</scope>
    <source>
        <strain evidence="1">S2_018_000_R3_110</strain>
    </source>
</reference>
<sequence length="118" mass="13456">MPRSSPLRQMLARAGWPALVILVMGFFAYHAVLGPNGVLAYREYQRKLTMRKAQYACLEKVRADLRNRVELLDPRHADPDMVDELVRRKLNVAHPDEFIVPITGEAAARSRCGIRLDD</sequence>
<accession>A0A2W4YZM6</accession>
<comment type="caution">
    <text evidence="1">The sequence shown here is derived from an EMBL/GenBank/DDBJ whole genome shotgun (WGS) entry which is preliminary data.</text>
</comment>
<dbReference type="Pfam" id="PF04977">
    <property type="entry name" value="DivIC"/>
    <property type="match status" value="1"/>
</dbReference>
<dbReference type="EMBL" id="QFNF01000033">
    <property type="protein sequence ID" value="PZO75523.1"/>
    <property type="molecule type" value="Genomic_DNA"/>
</dbReference>
<dbReference type="InterPro" id="IPR007060">
    <property type="entry name" value="FtsL/DivIC"/>
</dbReference>
<evidence type="ECO:0000313" key="2">
    <source>
        <dbReference type="Proteomes" id="UP000248614"/>
    </source>
</evidence>
<name>A0A2W4YZM6_9SPHN</name>
<organism evidence="1 2">
    <name type="scientific">Sphingomonas hengshuiensis</name>
    <dbReference type="NCBI Taxonomy" id="1609977"/>
    <lineage>
        <taxon>Bacteria</taxon>
        <taxon>Pseudomonadati</taxon>
        <taxon>Pseudomonadota</taxon>
        <taxon>Alphaproteobacteria</taxon>
        <taxon>Sphingomonadales</taxon>
        <taxon>Sphingomonadaceae</taxon>
        <taxon>Sphingomonas</taxon>
    </lineage>
</organism>
<evidence type="ECO:0000313" key="1">
    <source>
        <dbReference type="EMBL" id="PZO75523.1"/>
    </source>
</evidence>
<dbReference type="AlphaFoldDB" id="A0A2W4YZM6"/>
<gene>
    <name evidence="1" type="ORF">DI632_11995</name>
</gene>
<dbReference type="Proteomes" id="UP000248614">
    <property type="component" value="Unassembled WGS sequence"/>
</dbReference>